<comment type="similarity">
    <text evidence="7">Belongs to the dihydrofolate reductase family.</text>
</comment>
<accession>A0AAV7JE39</accession>
<evidence type="ECO:0000256" key="4">
    <source>
        <dbReference type="ARBA" id="ARBA00022857"/>
    </source>
</evidence>
<name>A0AAV7JE39_9METZ</name>
<dbReference type="EC" id="1.5.1.3" evidence="2"/>
<keyword evidence="3" id="KW-0554">One-carbon metabolism</keyword>
<dbReference type="PRINTS" id="PR00070">
    <property type="entry name" value="DHFR"/>
</dbReference>
<evidence type="ECO:0000256" key="7">
    <source>
        <dbReference type="RuleBase" id="RU004474"/>
    </source>
</evidence>
<dbReference type="GO" id="GO:0046655">
    <property type="term" value="P:folic acid metabolic process"/>
    <property type="evidence" value="ECO:0007669"/>
    <property type="project" value="TreeGrafter"/>
</dbReference>
<keyword evidence="5" id="KW-0560">Oxidoreductase</keyword>
<comment type="caution">
    <text evidence="9">The sequence shown here is derived from an EMBL/GenBank/DDBJ whole genome shotgun (WGS) entry which is preliminary data.</text>
</comment>
<dbReference type="InterPro" id="IPR017925">
    <property type="entry name" value="DHFR_CS"/>
</dbReference>
<dbReference type="AlphaFoldDB" id="A0AAV7JE39"/>
<comment type="pathway">
    <text evidence="1">Cofactor biosynthesis; tetrahydrofolate biosynthesis; 5,6,7,8-tetrahydrofolate from 7,8-dihydrofolate: step 1/1.</text>
</comment>
<feature type="domain" description="DHFR" evidence="8">
    <location>
        <begin position="10"/>
        <end position="191"/>
    </location>
</feature>
<keyword evidence="10" id="KW-1185">Reference proteome</keyword>
<evidence type="ECO:0000256" key="6">
    <source>
        <dbReference type="ARBA" id="ARBA00048873"/>
    </source>
</evidence>
<evidence type="ECO:0000256" key="1">
    <source>
        <dbReference type="ARBA" id="ARBA00004903"/>
    </source>
</evidence>
<dbReference type="EMBL" id="JAKMXF010000349">
    <property type="protein sequence ID" value="KAI6646960.1"/>
    <property type="molecule type" value="Genomic_DNA"/>
</dbReference>
<dbReference type="PROSITE" id="PS51330">
    <property type="entry name" value="DHFR_2"/>
    <property type="match status" value="1"/>
</dbReference>
<evidence type="ECO:0000256" key="5">
    <source>
        <dbReference type="ARBA" id="ARBA00023002"/>
    </source>
</evidence>
<dbReference type="InterPro" id="IPR024072">
    <property type="entry name" value="DHFR-like_dom_sf"/>
</dbReference>
<dbReference type="CDD" id="cd00209">
    <property type="entry name" value="DHFR"/>
    <property type="match status" value="1"/>
</dbReference>
<proteinExistence type="inferred from homology"/>
<dbReference type="PROSITE" id="PS00075">
    <property type="entry name" value="DHFR_1"/>
    <property type="match status" value="1"/>
</dbReference>
<reference evidence="9 10" key="1">
    <citation type="journal article" date="2023" name="BMC Biol.">
        <title>The compact genome of the sponge Oopsacas minuta (Hexactinellida) is lacking key metazoan core genes.</title>
        <authorList>
            <person name="Santini S."/>
            <person name="Schenkelaars Q."/>
            <person name="Jourda C."/>
            <person name="Duchesne M."/>
            <person name="Belahbib H."/>
            <person name="Rocher C."/>
            <person name="Selva M."/>
            <person name="Riesgo A."/>
            <person name="Vervoort M."/>
            <person name="Leys S.P."/>
            <person name="Kodjabachian L."/>
            <person name="Le Bivic A."/>
            <person name="Borchiellini C."/>
            <person name="Claverie J.M."/>
            <person name="Renard E."/>
        </authorList>
    </citation>
    <scope>NUCLEOTIDE SEQUENCE [LARGE SCALE GENOMIC DNA]</scope>
    <source>
        <strain evidence="9">SPO-2</strain>
    </source>
</reference>
<dbReference type="Proteomes" id="UP001165289">
    <property type="component" value="Unassembled WGS sequence"/>
</dbReference>
<dbReference type="SUPFAM" id="SSF53597">
    <property type="entry name" value="Dihydrofolate reductase-like"/>
    <property type="match status" value="1"/>
</dbReference>
<evidence type="ECO:0000313" key="10">
    <source>
        <dbReference type="Proteomes" id="UP001165289"/>
    </source>
</evidence>
<dbReference type="GO" id="GO:0005739">
    <property type="term" value="C:mitochondrion"/>
    <property type="evidence" value="ECO:0007669"/>
    <property type="project" value="TreeGrafter"/>
</dbReference>
<dbReference type="Pfam" id="PF00186">
    <property type="entry name" value="DHFR_1"/>
    <property type="match status" value="1"/>
</dbReference>
<keyword evidence="4" id="KW-0521">NADP</keyword>
<gene>
    <name evidence="9" type="ORF">LOD99_9054</name>
</gene>
<dbReference type="GO" id="GO:0004146">
    <property type="term" value="F:dihydrofolate reductase activity"/>
    <property type="evidence" value="ECO:0007669"/>
    <property type="project" value="UniProtKB-EC"/>
</dbReference>
<organism evidence="9 10">
    <name type="scientific">Oopsacas minuta</name>
    <dbReference type="NCBI Taxonomy" id="111878"/>
    <lineage>
        <taxon>Eukaryota</taxon>
        <taxon>Metazoa</taxon>
        <taxon>Porifera</taxon>
        <taxon>Hexactinellida</taxon>
        <taxon>Hexasterophora</taxon>
        <taxon>Lyssacinosida</taxon>
        <taxon>Leucopsacidae</taxon>
        <taxon>Oopsacas</taxon>
    </lineage>
</organism>
<dbReference type="GO" id="GO:0050661">
    <property type="term" value="F:NADP binding"/>
    <property type="evidence" value="ECO:0007669"/>
    <property type="project" value="InterPro"/>
</dbReference>
<evidence type="ECO:0000256" key="2">
    <source>
        <dbReference type="ARBA" id="ARBA00012856"/>
    </source>
</evidence>
<comment type="catalytic activity">
    <reaction evidence="6">
        <text>(6S)-5,6,7,8-tetrahydrofolate + NADP(+) = 7,8-dihydrofolate + NADPH + H(+)</text>
        <dbReference type="Rhea" id="RHEA:15009"/>
        <dbReference type="ChEBI" id="CHEBI:15378"/>
        <dbReference type="ChEBI" id="CHEBI:57451"/>
        <dbReference type="ChEBI" id="CHEBI:57453"/>
        <dbReference type="ChEBI" id="CHEBI:57783"/>
        <dbReference type="ChEBI" id="CHEBI:58349"/>
        <dbReference type="EC" id="1.5.1.3"/>
    </reaction>
</comment>
<evidence type="ECO:0000256" key="3">
    <source>
        <dbReference type="ARBA" id="ARBA00022563"/>
    </source>
</evidence>
<dbReference type="InterPro" id="IPR001796">
    <property type="entry name" value="DHFR_dom"/>
</dbReference>
<dbReference type="GO" id="GO:0046654">
    <property type="term" value="P:tetrahydrofolate biosynthetic process"/>
    <property type="evidence" value="ECO:0007669"/>
    <property type="project" value="InterPro"/>
</dbReference>
<protein>
    <recommendedName>
        <fullName evidence="2">dihydrofolate reductase</fullName>
        <ecNumber evidence="2">1.5.1.3</ecNumber>
    </recommendedName>
</protein>
<dbReference type="PANTHER" id="PTHR48069">
    <property type="entry name" value="DIHYDROFOLATE REDUCTASE"/>
    <property type="match status" value="1"/>
</dbReference>
<dbReference type="GO" id="GO:0006730">
    <property type="term" value="P:one-carbon metabolic process"/>
    <property type="evidence" value="ECO:0007669"/>
    <property type="project" value="UniProtKB-KW"/>
</dbReference>
<sequence>MAQATRNIDKLNLIVAFDKNYGIGLKGKLPWPRLETDSLYFQEKTTITLDPNKRNVLISGRLTWESIPLRARKNIYNKCFRVVLSTTFENVEEADITSSSLKKAMDTLSAHPDYNYFESFWIIGGSKTYQEALDSSCCLKLYTTVLNQSFECDTFFPLINWSNWEEIKDPSLGIPNTVEKNISYQFKIYTRIHHIH</sequence>
<evidence type="ECO:0000259" key="8">
    <source>
        <dbReference type="PROSITE" id="PS51330"/>
    </source>
</evidence>
<dbReference type="PANTHER" id="PTHR48069:SF3">
    <property type="entry name" value="DIHYDROFOLATE REDUCTASE"/>
    <property type="match status" value="1"/>
</dbReference>
<dbReference type="Gene3D" id="3.40.430.10">
    <property type="entry name" value="Dihydrofolate Reductase, subunit A"/>
    <property type="match status" value="1"/>
</dbReference>
<evidence type="ECO:0000313" key="9">
    <source>
        <dbReference type="EMBL" id="KAI6646960.1"/>
    </source>
</evidence>
<dbReference type="InterPro" id="IPR012259">
    <property type="entry name" value="DHFR"/>
</dbReference>
<dbReference type="GO" id="GO:0046452">
    <property type="term" value="P:dihydrofolate metabolic process"/>
    <property type="evidence" value="ECO:0007669"/>
    <property type="project" value="TreeGrafter"/>
</dbReference>